<gene>
    <name evidence="3" type="primary">ORF4</name>
</gene>
<feature type="region of interest" description="Disordered" evidence="1">
    <location>
        <begin position="236"/>
        <end position="270"/>
    </location>
</feature>
<dbReference type="EMBL" id="MN059146">
    <property type="protein sequence ID" value="QED43338.1"/>
    <property type="molecule type" value="Genomic_RNA"/>
</dbReference>
<evidence type="ECO:0000313" key="2">
    <source>
        <dbReference type="EMBL" id="QED43332.1"/>
    </source>
</evidence>
<organism evidence="3">
    <name type="scientific">Garlic virus C</name>
    <dbReference type="NCBI Taxonomy" id="12431"/>
    <lineage>
        <taxon>Viruses</taxon>
        <taxon>Riboviria</taxon>
        <taxon>Orthornavirae</taxon>
        <taxon>Kitrinoviricota</taxon>
        <taxon>Alsuviricetes</taxon>
        <taxon>Tymovirales</taxon>
        <taxon>Alphaflexiviridae</taxon>
        <taxon>Allexivirus</taxon>
        <taxon>Acarallexivirus</taxon>
        <taxon>Allexivirus chiallii</taxon>
    </lineage>
</organism>
<dbReference type="PIRSF" id="PIRSF005512">
    <property type="entry name" value="Allexi_40kDa"/>
    <property type="match status" value="1"/>
</dbReference>
<sequence length="368" mass="40977">MTIVTTTYVDQTRERINDCVNAARNAVCQNINIVQASIEQQVENTSNGILNHFSAWCESIGNQIGTLPTVVGVVNERIQHLEHTLTLRNWPHDLQSPPPMNRVLFSNAALALEATRNLLSHVPPTRYNLPQTTLPLDELYGQLHALHQNSLEWLTHIGSDTDRLIVDFGTFSSTAVANHDRMTTHLANIRDELHTLRDLPQLLNRLLKQQELHLQTLTETQKEIAALKTLIHHNLTQSQTQESSTPSSSQSGATTHQPQPSDLHPYQAHHPTTRCRTYGTLIYNGSSLHMPMDILGKPASTALQLQVDIKPSPGGTNVTYKLADNGALLLSDEIFTPHKLNKPLSDALSLLHDNCPNFIYNNKGGRLC</sequence>
<evidence type="ECO:0000313" key="3">
    <source>
        <dbReference type="EMBL" id="QED43338.1"/>
    </source>
</evidence>
<protein>
    <submittedName>
        <fullName evidence="3">TGB3</fullName>
    </submittedName>
</protein>
<reference evidence="3" key="1">
    <citation type="submission" date="2019-06" db="EMBL/GenBank/DDBJ databases">
        <authorList>
            <person name="Jo Y."/>
            <person name="Cho W.K."/>
        </authorList>
    </citation>
    <scope>NUCLEOTIDE SEQUENCE</scope>
    <source>
        <strain evidence="2">G122-3</strain>
        <strain evidence="3">G122-4</strain>
        <strain evidence="4">G122-5</strain>
    </source>
</reference>
<dbReference type="InterPro" id="IPR008398">
    <property type="entry name" value="Allexi_40kDa"/>
</dbReference>
<name>A0A6M2YTR6_9VIRU</name>
<evidence type="ECO:0000313" key="4">
    <source>
        <dbReference type="EMBL" id="QED43344.1"/>
    </source>
</evidence>
<feature type="compositionally biased region" description="Low complexity" evidence="1">
    <location>
        <begin position="236"/>
        <end position="255"/>
    </location>
</feature>
<dbReference type="EMBL" id="MN059145">
    <property type="protein sequence ID" value="QED43332.1"/>
    <property type="molecule type" value="Genomic_RNA"/>
</dbReference>
<dbReference type="Pfam" id="PF05549">
    <property type="entry name" value="Allexi_40kDa"/>
    <property type="match status" value="1"/>
</dbReference>
<accession>A0A6M2YTR6</accession>
<proteinExistence type="predicted"/>
<dbReference type="EMBL" id="MN059147">
    <property type="protein sequence ID" value="QED43344.1"/>
    <property type="molecule type" value="Genomic_RNA"/>
</dbReference>
<evidence type="ECO:0000256" key="1">
    <source>
        <dbReference type="SAM" id="MobiDB-lite"/>
    </source>
</evidence>